<dbReference type="Gene3D" id="1.10.8.10">
    <property type="entry name" value="DNA helicase RuvA subunit, C-terminal domain"/>
    <property type="match status" value="1"/>
</dbReference>
<dbReference type="GO" id="GO:0005829">
    <property type="term" value="C:cytosol"/>
    <property type="evidence" value="ECO:0007669"/>
    <property type="project" value="TreeGrafter"/>
</dbReference>
<evidence type="ECO:0000256" key="1">
    <source>
        <dbReference type="SAM" id="MobiDB-lite"/>
    </source>
</evidence>
<dbReference type="InterPro" id="IPR009060">
    <property type="entry name" value="UBA-like_sf"/>
</dbReference>
<sequence>MMSEPPEDAIENFVSFTSASREKAISFLKANNLDSNRAINAYFENPDGATPEVHSEWPATTIGPEENYGYNQNIHSSETSNRAYGTAPSRPPSRIGSRESHGGVKLGEAIEVAGDQPAGVGTTSQAFSLADQEERELQQAMAMSLNPSFGSGPHGGQETGIVMTDNTRFGPASRDHYEETAWAMTLLESTGRDAYISPDPEDRQKANGEPAFCRPSEDAEHLGGLITILHSIPLAREALLMRDKLAPDYGYDEQWWNGQPITTPKVVSMSDTSYDAHGNLEEVLLEPQRLMAFLDSTNRAFGSTDALANLKPVSDYSSEQVISRFLEGWQAAAVAATPDNQLATIFSSLALKRPFSEEEEPIDREFFALDIAVDSRSSDTLYDALDSIVWSDQPDTDLDDVWLDHVAEVLTMRLSNTNPTKRCLDVKIPAVWYPDRYMDACKEFATKLRTRRLEVRAQLEWLETLADRYSSTTGSDNASVKLKTTLQRALDGARVALQEDLSNGFLQNGDNEGSPVITQENIQILTDQLKAISEKIDKKLESLEKRRQEALESLKQHSRELTTPPTSPNDPPYHKYTLRGVCTLPHITYVLKRDTAEKDADSSSRQSADEWQWWRISFSVDDAKARLAEATQTPVLPSSQTNPASSQAQKRGKVSASNNADVVGYTARRVREVEVLHAAKVEYPSVLLVYANENAVNFKEGALSEPLQAFVNKDNETFEAEIQEAEKNAQSLTPQATSTTSWPAIEPLTGPSVEATERETDTAFHSATDRVPPSNLPDGLVNVFDYQVNSFDEAAAASVDKTTRKTQEMQERNKRNISFGPMDPIISASSGSANNSTNPSNILDTPTSTAADTIELLESRLRRLEFLLTGDTSWTGEPRGIPPASAAATGSGVIDDHDPAVSGPREASVAARLGTLEYELKRLSGKVPLVHDVLSLYSRFPDLFQSPPTTTVPSTLSPQALNSIILSYASAFPETSSRLTSLKDLPIPPARASASLIELQPRLDKLSQVQNQQAAEIAELRAQSVVLLKRWVEVGVLAGSEVWGEWEERVAMVERAVRRFEGRVEREED</sequence>
<gene>
    <name evidence="2" type="ORF">AJ80_08250</name>
</gene>
<evidence type="ECO:0000313" key="3">
    <source>
        <dbReference type="Proteomes" id="UP000224634"/>
    </source>
</evidence>
<protein>
    <recommendedName>
        <fullName evidence="4">UBA domain-containing protein</fullName>
    </recommendedName>
</protein>
<feature type="region of interest" description="Disordered" evidence="1">
    <location>
        <begin position="547"/>
        <end position="574"/>
    </location>
</feature>
<dbReference type="OrthoDB" id="4489171at2759"/>
<dbReference type="PANTHER" id="PTHR39597">
    <property type="entry name" value="UBA DOMAIN-CONTAINING PROTEIN RUP1"/>
    <property type="match status" value="1"/>
</dbReference>
<feature type="compositionally biased region" description="Basic and acidic residues" evidence="1">
    <location>
        <begin position="547"/>
        <end position="560"/>
    </location>
</feature>
<dbReference type="PANTHER" id="PTHR39597:SF1">
    <property type="entry name" value="UBA DOMAIN-CONTAINING PROTEIN RUP1"/>
    <property type="match status" value="1"/>
</dbReference>
<dbReference type="AlphaFoldDB" id="A0A2B7XBB9"/>
<comment type="caution">
    <text evidence="2">The sequence shown here is derived from an EMBL/GenBank/DDBJ whole genome shotgun (WGS) entry which is preliminary data.</text>
</comment>
<dbReference type="Pfam" id="PF14555">
    <property type="entry name" value="UBA_4"/>
    <property type="match status" value="1"/>
</dbReference>
<feature type="region of interest" description="Disordered" evidence="1">
    <location>
        <begin position="631"/>
        <end position="657"/>
    </location>
</feature>
<organism evidence="2 3">
    <name type="scientific">Polytolypa hystricis (strain UAMH7299)</name>
    <dbReference type="NCBI Taxonomy" id="1447883"/>
    <lineage>
        <taxon>Eukaryota</taxon>
        <taxon>Fungi</taxon>
        <taxon>Dikarya</taxon>
        <taxon>Ascomycota</taxon>
        <taxon>Pezizomycotina</taxon>
        <taxon>Eurotiomycetes</taxon>
        <taxon>Eurotiomycetidae</taxon>
        <taxon>Onygenales</taxon>
        <taxon>Onygenales incertae sedis</taxon>
        <taxon>Polytolypa</taxon>
    </lineage>
</organism>
<feature type="region of interest" description="Disordered" evidence="1">
    <location>
        <begin position="727"/>
        <end position="747"/>
    </location>
</feature>
<name>A0A2B7XBB9_POLH7</name>
<dbReference type="Proteomes" id="UP000224634">
    <property type="component" value="Unassembled WGS sequence"/>
</dbReference>
<proteinExistence type="predicted"/>
<dbReference type="SUPFAM" id="SSF46934">
    <property type="entry name" value="UBA-like"/>
    <property type="match status" value="1"/>
</dbReference>
<evidence type="ECO:0000313" key="2">
    <source>
        <dbReference type="EMBL" id="PGH05938.1"/>
    </source>
</evidence>
<evidence type="ECO:0008006" key="4">
    <source>
        <dbReference type="Google" id="ProtNLM"/>
    </source>
</evidence>
<dbReference type="GO" id="GO:0016579">
    <property type="term" value="P:protein deubiquitination"/>
    <property type="evidence" value="ECO:0007669"/>
    <property type="project" value="TreeGrafter"/>
</dbReference>
<accession>A0A2B7XBB9</accession>
<dbReference type="EMBL" id="PDNA01000183">
    <property type="protein sequence ID" value="PGH05938.1"/>
    <property type="molecule type" value="Genomic_DNA"/>
</dbReference>
<feature type="region of interest" description="Disordered" evidence="1">
    <location>
        <begin position="61"/>
        <end position="101"/>
    </location>
</feature>
<dbReference type="GO" id="GO:0005634">
    <property type="term" value="C:nucleus"/>
    <property type="evidence" value="ECO:0007669"/>
    <property type="project" value="TreeGrafter"/>
</dbReference>
<feature type="compositionally biased region" description="Polar residues" evidence="1">
    <location>
        <begin position="728"/>
        <end position="742"/>
    </location>
</feature>
<reference evidence="2 3" key="1">
    <citation type="submission" date="2017-10" db="EMBL/GenBank/DDBJ databases">
        <title>Comparative genomics in systemic dimorphic fungi from Ajellomycetaceae.</title>
        <authorList>
            <person name="Munoz J.F."/>
            <person name="Mcewen J.G."/>
            <person name="Clay O.K."/>
            <person name="Cuomo C.A."/>
        </authorList>
    </citation>
    <scope>NUCLEOTIDE SEQUENCE [LARGE SCALE GENOMIC DNA]</scope>
    <source>
        <strain evidence="2 3">UAMH7299</strain>
    </source>
</reference>
<dbReference type="InterPro" id="IPR055335">
    <property type="entry name" value="Ucp6/RUP1"/>
</dbReference>
<dbReference type="STRING" id="1447883.A0A2B7XBB9"/>
<feature type="compositionally biased region" description="Polar residues" evidence="1">
    <location>
        <begin position="69"/>
        <end position="83"/>
    </location>
</feature>
<keyword evidence="3" id="KW-1185">Reference proteome</keyword>